<dbReference type="CDD" id="cd23128">
    <property type="entry name" value="RING-HC_MIP1-like"/>
    <property type="match status" value="1"/>
</dbReference>
<evidence type="ECO:0000256" key="2">
    <source>
        <dbReference type="SAM" id="Coils"/>
    </source>
</evidence>
<dbReference type="PROSITE" id="PS50089">
    <property type="entry name" value="ZF_RING_2"/>
    <property type="match status" value="1"/>
</dbReference>
<dbReference type="GO" id="GO:0008270">
    <property type="term" value="F:zinc ion binding"/>
    <property type="evidence" value="ECO:0007669"/>
    <property type="project" value="UniProtKB-KW"/>
</dbReference>
<dbReference type="InterPro" id="IPR046934">
    <property type="entry name" value="PIR2-like"/>
</dbReference>
<dbReference type="EMBL" id="JAYMYR010000006">
    <property type="protein sequence ID" value="KAK7355776.1"/>
    <property type="molecule type" value="Genomic_DNA"/>
</dbReference>
<dbReference type="AlphaFoldDB" id="A0AAN9R1Z0"/>
<sequence>METMHASDTGSSSFFSQSCGSWPSVSVPEMDKTGDGEDRLDKGCKNKRKLAHPSILPASLPLSLFEFPRYDIPVSQNGLNEFSPSEWWSELFSRENELQMRELLDWSDPIASQLEELLLSNLQAIFRCALKRVVELGFDEKLVEMSLSRKALYIEEGDPVTNIVDQTVNVLKGKEDATDFVFESFQHLLHYTMVEMISVVREVRPSLTVGEAMWVLLICDLNLSLACAVQDRPGVVCNAENSTSSSSLQSKSEVQSSDVVSNCSSPTLQKDLSSNHQNQGSGEPKFGSFLNSPNNQSSHATGGVKLKAENASLPITAEKSSGTSGFPAHECKSGSCSKRHTRKEIAALRQKFFHMEKTYRNCGKAGFKSGKITSVGSLVVEKRLKPPSEIPNQQMKCGSSNLLSTKGVCSANITCHISSSDASALPAGGNSGTLPAKSTISSTHMVNAKTSTRASTSKPKSELSCSVKILDYCADIPFDEALGKYVPRDEKDELILKLITRLQELQDELLGWNNWTNQKVMQVTNRLGKLQPEFKTLRKEKQDAELLKKEKKLAQETAVKRISEMENAMENTKRQIESAASAALMLEAENSLLKKELDGAKLWVVKSMESHQQALESEQTALKQAQSWEGQNSLLRDDLEKEKHKLFNLQQELHKEKNLQAKIEGRLAKERAAKEKLLSQVASIKKEREQRELHIKSEEDMIRRKAARDLQKYVEDIGKVEKELVDLKLKSDSEKIAALRRCVDERNDSFSRTKSAPNMKGNKKSNESQTMESCQDKLAAGSLRREQECVMCLSEEMSVVFLPCSHQVVCPECNELHEKQGMKECPSCRTPIQRRILARFARH</sequence>
<feature type="compositionally biased region" description="Polar residues" evidence="3">
    <location>
        <begin position="289"/>
        <end position="300"/>
    </location>
</feature>
<feature type="compositionally biased region" description="Polar residues" evidence="3">
    <location>
        <begin position="258"/>
        <end position="281"/>
    </location>
</feature>
<keyword evidence="1" id="KW-0479">Metal-binding</keyword>
<organism evidence="5 6">
    <name type="scientific">Phaseolus coccineus</name>
    <name type="common">Scarlet runner bean</name>
    <name type="synonym">Phaseolus multiflorus</name>
    <dbReference type="NCBI Taxonomy" id="3886"/>
    <lineage>
        <taxon>Eukaryota</taxon>
        <taxon>Viridiplantae</taxon>
        <taxon>Streptophyta</taxon>
        <taxon>Embryophyta</taxon>
        <taxon>Tracheophyta</taxon>
        <taxon>Spermatophyta</taxon>
        <taxon>Magnoliopsida</taxon>
        <taxon>eudicotyledons</taxon>
        <taxon>Gunneridae</taxon>
        <taxon>Pentapetalae</taxon>
        <taxon>rosids</taxon>
        <taxon>fabids</taxon>
        <taxon>Fabales</taxon>
        <taxon>Fabaceae</taxon>
        <taxon>Papilionoideae</taxon>
        <taxon>50 kb inversion clade</taxon>
        <taxon>NPAAA clade</taxon>
        <taxon>indigoferoid/millettioid clade</taxon>
        <taxon>Phaseoleae</taxon>
        <taxon>Phaseolus</taxon>
    </lineage>
</organism>
<feature type="domain" description="RING-type" evidence="4">
    <location>
        <begin position="789"/>
        <end position="829"/>
    </location>
</feature>
<evidence type="ECO:0000313" key="5">
    <source>
        <dbReference type="EMBL" id="KAK7355776.1"/>
    </source>
</evidence>
<feature type="coiled-coil region" evidence="2">
    <location>
        <begin position="537"/>
        <end position="589"/>
    </location>
</feature>
<dbReference type="InterPro" id="IPR046527">
    <property type="entry name" value="PIR2-like_helical"/>
</dbReference>
<accession>A0AAN9R1Z0</accession>
<keyword evidence="1" id="KW-0862">Zinc</keyword>
<dbReference type="Proteomes" id="UP001374584">
    <property type="component" value="Unassembled WGS sequence"/>
</dbReference>
<feature type="region of interest" description="Disordered" evidence="3">
    <location>
        <begin position="1"/>
        <end position="43"/>
    </location>
</feature>
<dbReference type="PANTHER" id="PTHR46405">
    <property type="entry name" value="OS05G0141500 PROTEIN"/>
    <property type="match status" value="1"/>
</dbReference>
<dbReference type="SUPFAM" id="SSF57850">
    <property type="entry name" value="RING/U-box"/>
    <property type="match status" value="1"/>
</dbReference>
<evidence type="ECO:0000259" key="4">
    <source>
        <dbReference type="PROSITE" id="PS50089"/>
    </source>
</evidence>
<feature type="region of interest" description="Disordered" evidence="3">
    <location>
        <begin position="240"/>
        <end position="301"/>
    </location>
</feature>
<feature type="compositionally biased region" description="Low complexity" evidence="3">
    <location>
        <begin position="7"/>
        <end position="24"/>
    </location>
</feature>
<gene>
    <name evidence="5" type="ORF">VNO80_15038</name>
</gene>
<keyword evidence="6" id="KW-1185">Reference proteome</keyword>
<dbReference type="InterPro" id="IPR001841">
    <property type="entry name" value="Znf_RING"/>
</dbReference>
<evidence type="ECO:0000256" key="1">
    <source>
        <dbReference type="PROSITE-ProRule" id="PRU00175"/>
    </source>
</evidence>
<feature type="compositionally biased region" description="Basic and acidic residues" evidence="3">
    <location>
        <begin position="29"/>
        <end position="43"/>
    </location>
</feature>
<dbReference type="InterPro" id="IPR013083">
    <property type="entry name" value="Znf_RING/FYVE/PHD"/>
</dbReference>
<dbReference type="Pfam" id="PF13920">
    <property type="entry name" value="zf-C3HC4_3"/>
    <property type="match status" value="1"/>
</dbReference>
<proteinExistence type="predicted"/>
<dbReference type="PANTHER" id="PTHR46405:SF4">
    <property type="entry name" value="E3 UBIQUITIN-PROTEIN LIGASE RF298-RELATED"/>
    <property type="match status" value="1"/>
</dbReference>
<dbReference type="Pfam" id="PF20235">
    <property type="entry name" value="PIR2-like_helical"/>
    <property type="match status" value="1"/>
</dbReference>
<keyword evidence="2" id="KW-0175">Coiled coil</keyword>
<feature type="region of interest" description="Disordered" evidence="3">
    <location>
        <begin position="748"/>
        <end position="773"/>
    </location>
</feature>
<feature type="coiled-coil region" evidence="2">
    <location>
        <begin position="632"/>
        <end position="730"/>
    </location>
</feature>
<protein>
    <recommendedName>
        <fullName evidence="4">RING-type domain-containing protein</fullName>
    </recommendedName>
</protein>
<comment type="caution">
    <text evidence="5">The sequence shown here is derived from an EMBL/GenBank/DDBJ whole genome shotgun (WGS) entry which is preliminary data.</text>
</comment>
<keyword evidence="1" id="KW-0863">Zinc-finger</keyword>
<evidence type="ECO:0000313" key="6">
    <source>
        <dbReference type="Proteomes" id="UP001374584"/>
    </source>
</evidence>
<feature type="compositionally biased region" description="Low complexity" evidence="3">
    <location>
        <begin position="242"/>
        <end position="257"/>
    </location>
</feature>
<dbReference type="Gene3D" id="3.30.40.10">
    <property type="entry name" value="Zinc/RING finger domain, C3HC4 (zinc finger)"/>
    <property type="match status" value="1"/>
</dbReference>
<name>A0AAN9R1Z0_PHACN</name>
<evidence type="ECO:0000256" key="3">
    <source>
        <dbReference type="SAM" id="MobiDB-lite"/>
    </source>
</evidence>
<reference evidence="5 6" key="1">
    <citation type="submission" date="2024-01" db="EMBL/GenBank/DDBJ databases">
        <title>The genomes of 5 underutilized Papilionoideae crops provide insights into root nodulation and disease resistanc.</title>
        <authorList>
            <person name="Jiang F."/>
        </authorList>
    </citation>
    <scope>NUCLEOTIDE SEQUENCE [LARGE SCALE GENOMIC DNA]</scope>
    <source>
        <strain evidence="5">JINMINGXINNONG_FW02</strain>
        <tissue evidence="5">Leaves</tissue>
    </source>
</reference>